<name>A0A229UKM4_9BACL</name>
<proteinExistence type="predicted"/>
<evidence type="ECO:0000313" key="2">
    <source>
        <dbReference type="EMBL" id="OXM83960.1"/>
    </source>
</evidence>
<feature type="compositionally biased region" description="Polar residues" evidence="1">
    <location>
        <begin position="21"/>
        <end position="32"/>
    </location>
</feature>
<gene>
    <name evidence="2" type="ORF">CF651_22875</name>
</gene>
<protein>
    <submittedName>
        <fullName evidence="2">Uncharacterized protein</fullName>
    </submittedName>
</protein>
<keyword evidence="3" id="KW-1185">Reference proteome</keyword>
<accession>A0A229UKM4</accession>
<dbReference type="RefSeq" id="WP_094017206.1">
    <property type="nucleotide sequence ID" value="NZ_NMQW01000036.1"/>
</dbReference>
<evidence type="ECO:0000313" key="3">
    <source>
        <dbReference type="Proteomes" id="UP000215509"/>
    </source>
</evidence>
<evidence type="ECO:0000256" key="1">
    <source>
        <dbReference type="SAM" id="MobiDB-lite"/>
    </source>
</evidence>
<dbReference type="Proteomes" id="UP000215509">
    <property type="component" value="Unassembled WGS sequence"/>
</dbReference>
<comment type="caution">
    <text evidence="2">The sequence shown here is derived from an EMBL/GenBank/DDBJ whole genome shotgun (WGS) entry which is preliminary data.</text>
</comment>
<feature type="region of interest" description="Disordered" evidence="1">
    <location>
        <begin position="20"/>
        <end position="61"/>
    </location>
</feature>
<organism evidence="2 3">
    <name type="scientific">Paenibacillus rigui</name>
    <dbReference type="NCBI Taxonomy" id="554312"/>
    <lineage>
        <taxon>Bacteria</taxon>
        <taxon>Bacillati</taxon>
        <taxon>Bacillota</taxon>
        <taxon>Bacilli</taxon>
        <taxon>Bacillales</taxon>
        <taxon>Paenibacillaceae</taxon>
        <taxon>Paenibacillus</taxon>
    </lineage>
</organism>
<sequence>MATIPKSLGQPARPYMIAGYTDQTPAKSSTTPAPYPGMLAPKANGSTSGASIPTASSTAATMPSSNYQDWGATDQFKYFQANPTVGQQEIARATNQANIYKAAGDMAKYNDAQSWLGKVNTVMSGVQIPTAASKASQAYTDALDSYKQQIATPYAYDPAKDQTAQAYKAYYDNLGKEASRNAMEDMNSSGLLNSSMTAGEVAAAQQNANLQYGMKVADLGNQAYQRYQDNLANQGRLIGLLGNQQQFETQNQQWDKTYGLQKQGQEFNQGLATKQESRAQQAQDANYTGYYDNSGDVRRKMAENSAAWYNASPEEQQRLHDENLRLGQSIGAIYNDQTGDYAFSPATRTLQGQAQDLSSAQVMGQLTGKMPDGTPTNAAQQQQLQNLWTVAEQTGKIPDTLADLYGLPRGTQTQVARQQAIQNRFEQQRIGLSAAGQAQSASNAAANLGLNRDKFEFEKQQALGKSGSKQLSQSSYSEFLQDLPRISSADEGYSLIQSYRQDGVDETTLSNMLKAINSKFKE</sequence>
<reference evidence="2 3" key="1">
    <citation type="submission" date="2017-07" db="EMBL/GenBank/DDBJ databases">
        <title>Genome sequencing and assembly of Paenibacillus rigui.</title>
        <authorList>
            <person name="Mayilraj S."/>
        </authorList>
    </citation>
    <scope>NUCLEOTIDE SEQUENCE [LARGE SCALE GENOMIC DNA]</scope>
    <source>
        <strain evidence="2 3">JCM 16352</strain>
    </source>
</reference>
<feature type="compositionally biased region" description="Low complexity" evidence="1">
    <location>
        <begin position="45"/>
        <end position="61"/>
    </location>
</feature>
<dbReference type="AlphaFoldDB" id="A0A229UKM4"/>
<dbReference type="EMBL" id="NMQW01000036">
    <property type="protein sequence ID" value="OXM83960.1"/>
    <property type="molecule type" value="Genomic_DNA"/>
</dbReference>
<dbReference type="OrthoDB" id="9757546at2"/>